<evidence type="ECO:0000313" key="1">
    <source>
        <dbReference type="EMBL" id="OPX43328.1"/>
    </source>
</evidence>
<reference evidence="1 2" key="1">
    <citation type="submission" date="2017-03" db="EMBL/GenBank/DDBJ databases">
        <title>Genome sequence of Clostridium hungatei DSM 14427.</title>
        <authorList>
            <person name="Poehlein A."/>
            <person name="Daniel R."/>
        </authorList>
    </citation>
    <scope>NUCLEOTIDE SEQUENCE [LARGE SCALE GENOMIC DNA]</scope>
    <source>
        <strain evidence="1 2">DSM 14427</strain>
    </source>
</reference>
<dbReference type="Proteomes" id="UP000191554">
    <property type="component" value="Unassembled WGS sequence"/>
</dbReference>
<dbReference type="OrthoDB" id="2024845at2"/>
<dbReference type="RefSeq" id="WP_080065324.1">
    <property type="nucleotide sequence ID" value="NZ_MZGX01000019.1"/>
</dbReference>
<gene>
    <name evidence="1" type="ORF">CLHUN_28760</name>
</gene>
<sequence>MCTHTEYAEILRGGEERRDASDNIKGFLYQDLLAIELIMNSNNEDKIYVEWVEDILVENSSQLSIYQVKHYPKSQLDFQDIYDNMFYQFLKFRLYGTEDKRFITCGFYYADSVKKYNKTNTQNKIKENDLKTIDKLKIRKELEKCSDMKERKNLLFEKVAGKSLLDEFEFSTVEKEKIENLRDTLKNSLYSLSETSIKNDDSIQRLKNDDIKDLLMALAVQYVQNSYYKNSEEYAQRIMTKEDFNNHINRIFEDDVQKNTEIIISLVMGYIDNAFEEVFHEIEELKNAAVYKEIYLSTKDYLNSILKCKRRRFRFLNSLSTDGDKELNWDRYQENNFNERDKFIEHRGVIKSVTKNAWKILYDIDCSNYGFNIKESEESFFFNFENYEESKKVIIFSSLVGEQDGDIKKIVPRLAKMKERPDKWYMRGELRSYYKYSLDVNKIRDIDLGIGHSILYEENNFFKIECMDCVKYGSEKMEIKDQDLKNCLFKRDCTIKGDRVCT</sequence>
<proteinExistence type="predicted"/>
<organism evidence="1 2">
    <name type="scientific">Ruminiclostridium hungatei</name>
    <name type="common">Clostridium hungatei</name>
    <dbReference type="NCBI Taxonomy" id="48256"/>
    <lineage>
        <taxon>Bacteria</taxon>
        <taxon>Bacillati</taxon>
        <taxon>Bacillota</taxon>
        <taxon>Clostridia</taxon>
        <taxon>Eubacteriales</taxon>
        <taxon>Oscillospiraceae</taxon>
        <taxon>Ruminiclostridium</taxon>
    </lineage>
</organism>
<comment type="caution">
    <text evidence="1">The sequence shown here is derived from an EMBL/GenBank/DDBJ whole genome shotgun (WGS) entry which is preliminary data.</text>
</comment>
<dbReference type="STRING" id="48256.CLHUN_28760"/>
<protein>
    <submittedName>
        <fullName evidence="1">Uncharacterized protein</fullName>
    </submittedName>
</protein>
<accession>A0A1V4SHI0</accession>
<evidence type="ECO:0000313" key="2">
    <source>
        <dbReference type="Proteomes" id="UP000191554"/>
    </source>
</evidence>
<keyword evidence="2" id="KW-1185">Reference proteome</keyword>
<dbReference type="AlphaFoldDB" id="A0A1V4SHI0"/>
<name>A0A1V4SHI0_RUMHU</name>
<dbReference type="EMBL" id="MZGX01000019">
    <property type="protein sequence ID" value="OPX43328.1"/>
    <property type="molecule type" value="Genomic_DNA"/>
</dbReference>